<dbReference type="OMA" id="CLATCAM"/>
<evidence type="ECO:0000313" key="2">
    <source>
        <dbReference type="EMBL" id="KAH9378212.1"/>
    </source>
</evidence>
<dbReference type="PANTHER" id="PTHR11733">
    <property type="entry name" value="ZINC METALLOPROTEASE FAMILY M13 NEPRILYSIN-RELATED"/>
    <property type="match status" value="1"/>
</dbReference>
<dbReference type="PROSITE" id="PS51885">
    <property type="entry name" value="NEPRILYSIN"/>
    <property type="match status" value="1"/>
</dbReference>
<dbReference type="InterPro" id="IPR018497">
    <property type="entry name" value="Peptidase_M13_C"/>
</dbReference>
<dbReference type="OrthoDB" id="6497074at2759"/>
<comment type="caution">
    <text evidence="2">The sequence shown here is derived from an EMBL/GenBank/DDBJ whole genome shotgun (WGS) entry which is preliminary data.</text>
</comment>
<evidence type="ECO:0000259" key="1">
    <source>
        <dbReference type="Pfam" id="PF01431"/>
    </source>
</evidence>
<feature type="domain" description="Peptidase M13 C-terminal" evidence="1">
    <location>
        <begin position="173"/>
        <end position="253"/>
    </location>
</feature>
<dbReference type="SUPFAM" id="SSF55486">
    <property type="entry name" value="Metalloproteases ('zincins'), catalytic domain"/>
    <property type="match status" value="1"/>
</dbReference>
<proteinExistence type="predicted"/>
<dbReference type="GO" id="GO:0005886">
    <property type="term" value="C:plasma membrane"/>
    <property type="evidence" value="ECO:0007669"/>
    <property type="project" value="TreeGrafter"/>
</dbReference>
<dbReference type="GO" id="GO:0004222">
    <property type="term" value="F:metalloendopeptidase activity"/>
    <property type="evidence" value="ECO:0007669"/>
    <property type="project" value="InterPro"/>
</dbReference>
<protein>
    <recommendedName>
        <fullName evidence="1">Peptidase M13 C-terminal domain-containing protein</fullName>
    </recommendedName>
</protein>
<dbReference type="EMBL" id="JABSTR010000008">
    <property type="protein sequence ID" value="KAH9378212.1"/>
    <property type="molecule type" value="Genomic_DNA"/>
</dbReference>
<evidence type="ECO:0000313" key="3">
    <source>
        <dbReference type="Proteomes" id="UP000821853"/>
    </source>
</evidence>
<dbReference type="Proteomes" id="UP000821853">
    <property type="component" value="Unassembled WGS sequence"/>
</dbReference>
<dbReference type="Pfam" id="PF01431">
    <property type="entry name" value="Peptidase_M13"/>
    <property type="match status" value="1"/>
</dbReference>
<reference evidence="2 3" key="1">
    <citation type="journal article" date="2020" name="Cell">
        <title>Large-Scale Comparative Analyses of Tick Genomes Elucidate Their Genetic Diversity and Vector Capacities.</title>
        <authorList>
            <consortium name="Tick Genome and Microbiome Consortium (TIGMIC)"/>
            <person name="Jia N."/>
            <person name="Wang J."/>
            <person name="Shi W."/>
            <person name="Du L."/>
            <person name="Sun Y."/>
            <person name="Zhan W."/>
            <person name="Jiang J.F."/>
            <person name="Wang Q."/>
            <person name="Zhang B."/>
            <person name="Ji P."/>
            <person name="Bell-Sakyi L."/>
            <person name="Cui X.M."/>
            <person name="Yuan T.T."/>
            <person name="Jiang B.G."/>
            <person name="Yang W.F."/>
            <person name="Lam T.T."/>
            <person name="Chang Q.C."/>
            <person name="Ding S.J."/>
            <person name="Wang X.J."/>
            <person name="Zhu J.G."/>
            <person name="Ruan X.D."/>
            <person name="Zhao L."/>
            <person name="Wei J.T."/>
            <person name="Ye R.Z."/>
            <person name="Que T.C."/>
            <person name="Du C.H."/>
            <person name="Zhou Y.H."/>
            <person name="Cheng J.X."/>
            <person name="Dai P.F."/>
            <person name="Guo W.B."/>
            <person name="Han X.H."/>
            <person name="Huang E.J."/>
            <person name="Li L.F."/>
            <person name="Wei W."/>
            <person name="Gao Y.C."/>
            <person name="Liu J.Z."/>
            <person name="Shao H.Z."/>
            <person name="Wang X."/>
            <person name="Wang C.C."/>
            <person name="Yang T.C."/>
            <person name="Huo Q.B."/>
            <person name="Li W."/>
            <person name="Chen H.Y."/>
            <person name="Chen S.E."/>
            <person name="Zhou L.G."/>
            <person name="Ni X.B."/>
            <person name="Tian J.H."/>
            <person name="Sheng Y."/>
            <person name="Liu T."/>
            <person name="Pan Y.S."/>
            <person name="Xia L.Y."/>
            <person name="Li J."/>
            <person name="Zhao F."/>
            <person name="Cao W.C."/>
        </authorList>
    </citation>
    <scope>NUCLEOTIDE SEQUENCE [LARGE SCALE GENOMIC DNA]</scope>
    <source>
        <strain evidence="2">HaeL-2018</strain>
    </source>
</reference>
<dbReference type="PANTHER" id="PTHR11733:SF241">
    <property type="entry name" value="GH26575P-RELATED"/>
    <property type="match status" value="1"/>
</dbReference>
<dbReference type="Gene3D" id="1.10.1380.10">
    <property type="entry name" value="Neutral endopeptidase , domain2"/>
    <property type="match status" value="1"/>
</dbReference>
<dbReference type="InterPro" id="IPR042089">
    <property type="entry name" value="Peptidase_M13_dom_2"/>
</dbReference>
<dbReference type="VEuPathDB" id="VectorBase:HLOH_057656"/>
<dbReference type="AlphaFoldDB" id="A0A9J6GVB2"/>
<sequence length="256" mass="28600">MDVETKAIFIEKLHKLRTVLWPADELLDSRALESAYYQFPDKGDSFLDIWIQSRRRLRQLLDRPGHTDATDVHPSRMRPYFIYVHALNTVRMSLGALAPPLYYARGNAAMLFGGLGYMYAKELVRAIDAAGVNLLPSGALVESSWIGKGAVDEYNKRVFNCLEAADIFPEVPALEVAYEAYKTTTGSERRPLSTELTEEQEFFVMLCRIACASSSADNIHGGDCNKAVSNFKPFAEAFRCGEGATMNPSTKCRFFG</sequence>
<accession>A0A9J6GVB2</accession>
<dbReference type="Gene3D" id="3.40.390.10">
    <property type="entry name" value="Collagenase (Catalytic Domain)"/>
    <property type="match status" value="2"/>
</dbReference>
<name>A0A9J6GVB2_HAELO</name>
<dbReference type="InterPro" id="IPR000718">
    <property type="entry name" value="Peptidase_M13"/>
</dbReference>
<gene>
    <name evidence="2" type="ORF">HPB48_014908</name>
</gene>
<organism evidence="2 3">
    <name type="scientific">Haemaphysalis longicornis</name>
    <name type="common">Bush tick</name>
    <dbReference type="NCBI Taxonomy" id="44386"/>
    <lineage>
        <taxon>Eukaryota</taxon>
        <taxon>Metazoa</taxon>
        <taxon>Ecdysozoa</taxon>
        <taxon>Arthropoda</taxon>
        <taxon>Chelicerata</taxon>
        <taxon>Arachnida</taxon>
        <taxon>Acari</taxon>
        <taxon>Parasitiformes</taxon>
        <taxon>Ixodida</taxon>
        <taxon>Ixodoidea</taxon>
        <taxon>Ixodidae</taxon>
        <taxon>Haemaphysalinae</taxon>
        <taxon>Haemaphysalis</taxon>
    </lineage>
</organism>
<dbReference type="GO" id="GO:0016485">
    <property type="term" value="P:protein processing"/>
    <property type="evidence" value="ECO:0007669"/>
    <property type="project" value="TreeGrafter"/>
</dbReference>
<dbReference type="InterPro" id="IPR024079">
    <property type="entry name" value="MetalloPept_cat_dom_sf"/>
</dbReference>
<keyword evidence="3" id="KW-1185">Reference proteome</keyword>